<keyword evidence="2" id="KW-0472">Membrane</keyword>
<evidence type="ECO:0000256" key="1">
    <source>
        <dbReference type="SAM" id="MobiDB-lite"/>
    </source>
</evidence>
<sequence>MSNPEAAPLNPADVEAPSRDAQSSPPHDELHDLLELDLRRRKRAPLHILILYGLSFVASGGGLGAALLGYIITLTAPLDDYQRKQHRESYEKVFVGMKSVVILLTINIFWSAFNFYLACKGWQDYPWLLNVFYDLVMGVSLVAFGVINMMRMLLDHVACDGSGDREMERKCDTALLRILIVEMIAISLGFLVTVFLHILLVGRCCAYIHRMDGSLKLGAHDIDDEDVLLALIERRRRRRLQQEETEGGEARRGPGHLSAPSAETVGVSIDQYDGRIEQTEDDLIDMEAEER</sequence>
<proteinExistence type="predicted"/>
<protein>
    <submittedName>
        <fullName evidence="3">Uncharacterized protein</fullName>
    </submittedName>
</protein>
<feature type="transmembrane region" description="Helical" evidence="2">
    <location>
        <begin position="49"/>
        <end position="73"/>
    </location>
</feature>
<reference evidence="3 4" key="1">
    <citation type="submission" date="2016-04" db="EMBL/GenBank/DDBJ databases">
        <title>A degradative enzymes factory behind the ericoid mycorrhizal symbiosis.</title>
        <authorList>
            <consortium name="DOE Joint Genome Institute"/>
            <person name="Martino E."/>
            <person name="Morin E."/>
            <person name="Grelet G."/>
            <person name="Kuo A."/>
            <person name="Kohler A."/>
            <person name="Daghino S."/>
            <person name="Barry K."/>
            <person name="Choi C."/>
            <person name="Cichocki N."/>
            <person name="Clum A."/>
            <person name="Copeland A."/>
            <person name="Hainaut M."/>
            <person name="Haridas S."/>
            <person name="Labutti K."/>
            <person name="Lindquist E."/>
            <person name="Lipzen A."/>
            <person name="Khouja H.-R."/>
            <person name="Murat C."/>
            <person name="Ohm R."/>
            <person name="Olson A."/>
            <person name="Spatafora J."/>
            <person name="Veneault-Fourrey C."/>
            <person name="Henrissat B."/>
            <person name="Grigoriev I."/>
            <person name="Martin F."/>
            <person name="Perotto S."/>
        </authorList>
    </citation>
    <scope>NUCLEOTIDE SEQUENCE [LARGE SCALE GENOMIC DNA]</scope>
    <source>
        <strain evidence="3 4">F</strain>
    </source>
</reference>
<dbReference type="EMBL" id="KZ613967">
    <property type="protein sequence ID" value="PMD30392.1"/>
    <property type="molecule type" value="Genomic_DNA"/>
</dbReference>
<name>A0A2J6QVV7_HYAVF</name>
<evidence type="ECO:0000256" key="2">
    <source>
        <dbReference type="SAM" id="Phobius"/>
    </source>
</evidence>
<evidence type="ECO:0000313" key="4">
    <source>
        <dbReference type="Proteomes" id="UP000235786"/>
    </source>
</evidence>
<feature type="transmembrane region" description="Helical" evidence="2">
    <location>
        <begin position="131"/>
        <end position="154"/>
    </location>
</feature>
<keyword evidence="2" id="KW-0812">Transmembrane</keyword>
<keyword evidence="2" id="KW-1133">Transmembrane helix</keyword>
<feature type="transmembrane region" description="Helical" evidence="2">
    <location>
        <begin position="93"/>
        <end position="119"/>
    </location>
</feature>
<organism evidence="3 4">
    <name type="scientific">Hyaloscypha variabilis (strain UAMH 11265 / GT02V1 / F)</name>
    <name type="common">Meliniomyces variabilis</name>
    <dbReference type="NCBI Taxonomy" id="1149755"/>
    <lineage>
        <taxon>Eukaryota</taxon>
        <taxon>Fungi</taxon>
        <taxon>Dikarya</taxon>
        <taxon>Ascomycota</taxon>
        <taxon>Pezizomycotina</taxon>
        <taxon>Leotiomycetes</taxon>
        <taxon>Helotiales</taxon>
        <taxon>Hyaloscyphaceae</taxon>
        <taxon>Hyaloscypha</taxon>
        <taxon>Hyaloscypha variabilis</taxon>
    </lineage>
</organism>
<evidence type="ECO:0000313" key="3">
    <source>
        <dbReference type="EMBL" id="PMD30392.1"/>
    </source>
</evidence>
<dbReference type="Proteomes" id="UP000235786">
    <property type="component" value="Unassembled WGS sequence"/>
</dbReference>
<feature type="region of interest" description="Disordered" evidence="1">
    <location>
        <begin position="240"/>
        <end position="291"/>
    </location>
</feature>
<feature type="compositionally biased region" description="Acidic residues" evidence="1">
    <location>
        <begin position="279"/>
        <end position="291"/>
    </location>
</feature>
<keyword evidence="4" id="KW-1185">Reference proteome</keyword>
<dbReference type="OrthoDB" id="3939221at2759"/>
<accession>A0A2J6QVV7</accession>
<dbReference type="AlphaFoldDB" id="A0A2J6QVV7"/>
<feature type="region of interest" description="Disordered" evidence="1">
    <location>
        <begin position="1"/>
        <end position="28"/>
    </location>
</feature>
<feature type="transmembrane region" description="Helical" evidence="2">
    <location>
        <begin position="174"/>
        <end position="201"/>
    </location>
</feature>
<gene>
    <name evidence="3" type="ORF">L207DRAFT_592518</name>
</gene>